<proteinExistence type="predicted"/>
<feature type="transmembrane region" description="Helical" evidence="5">
    <location>
        <begin position="408"/>
        <end position="428"/>
    </location>
</feature>
<evidence type="ECO:0000256" key="1">
    <source>
        <dbReference type="ARBA" id="ARBA00004651"/>
    </source>
</evidence>
<dbReference type="Pfam" id="PF07690">
    <property type="entry name" value="MFS_1"/>
    <property type="match status" value="2"/>
</dbReference>
<dbReference type="InterPro" id="IPR052528">
    <property type="entry name" value="Sugar_transport-like"/>
</dbReference>
<dbReference type="PANTHER" id="PTHR23526:SF2">
    <property type="entry name" value="MAJOR FACILITATOR SUPERFAMILY (MFS) PROFILE DOMAIN-CONTAINING PROTEIN"/>
    <property type="match status" value="1"/>
</dbReference>
<dbReference type="STRING" id="1134406.ADN00_00025"/>
<feature type="transmembrane region" description="Helical" evidence="5">
    <location>
        <begin position="115"/>
        <end position="141"/>
    </location>
</feature>
<dbReference type="Proteomes" id="UP000050417">
    <property type="component" value="Unassembled WGS sequence"/>
</dbReference>
<dbReference type="PROSITE" id="PS50850">
    <property type="entry name" value="MFS"/>
    <property type="match status" value="1"/>
</dbReference>
<evidence type="ECO:0000256" key="3">
    <source>
        <dbReference type="ARBA" id="ARBA00022989"/>
    </source>
</evidence>
<dbReference type="AlphaFoldDB" id="A0A0P6Y6C4"/>
<feature type="domain" description="Major facilitator superfamily (MFS) profile" evidence="6">
    <location>
        <begin position="256"/>
        <end position="430"/>
    </location>
</feature>
<evidence type="ECO:0000259" key="6">
    <source>
        <dbReference type="PROSITE" id="PS50850"/>
    </source>
</evidence>
<feature type="transmembrane region" description="Helical" evidence="5">
    <location>
        <begin position="55"/>
        <end position="79"/>
    </location>
</feature>
<dbReference type="InterPro" id="IPR020846">
    <property type="entry name" value="MFS_dom"/>
</dbReference>
<comment type="subcellular location">
    <subcellularLocation>
        <location evidence="1">Cell membrane</location>
        <topology evidence="1">Multi-pass membrane protein</topology>
    </subcellularLocation>
</comment>
<dbReference type="OrthoDB" id="156855at2"/>
<feature type="transmembrane region" description="Helical" evidence="5">
    <location>
        <begin position="256"/>
        <end position="279"/>
    </location>
</feature>
<keyword evidence="3 5" id="KW-1133">Transmembrane helix</keyword>
<dbReference type="SUPFAM" id="SSF103473">
    <property type="entry name" value="MFS general substrate transporter"/>
    <property type="match status" value="1"/>
</dbReference>
<keyword evidence="2 5" id="KW-0812">Transmembrane</keyword>
<feature type="transmembrane region" description="Helical" evidence="5">
    <location>
        <begin position="381"/>
        <end position="402"/>
    </location>
</feature>
<comment type="caution">
    <text evidence="7">The sequence shown here is derived from an EMBL/GenBank/DDBJ whole genome shotgun (WGS) entry which is preliminary data.</text>
</comment>
<evidence type="ECO:0000313" key="8">
    <source>
        <dbReference type="Proteomes" id="UP000050417"/>
    </source>
</evidence>
<feature type="transmembrane region" description="Helical" evidence="5">
    <location>
        <begin position="181"/>
        <end position="202"/>
    </location>
</feature>
<organism evidence="7 8">
    <name type="scientific">Ornatilinea apprima</name>
    <dbReference type="NCBI Taxonomy" id="1134406"/>
    <lineage>
        <taxon>Bacteria</taxon>
        <taxon>Bacillati</taxon>
        <taxon>Chloroflexota</taxon>
        <taxon>Anaerolineae</taxon>
        <taxon>Anaerolineales</taxon>
        <taxon>Anaerolineaceae</taxon>
        <taxon>Ornatilinea</taxon>
    </lineage>
</organism>
<feature type="transmembrane region" description="Helical" evidence="5">
    <location>
        <begin position="153"/>
        <end position="175"/>
    </location>
</feature>
<dbReference type="PANTHER" id="PTHR23526">
    <property type="entry name" value="INTEGRAL MEMBRANE TRANSPORT PROTEIN-RELATED"/>
    <property type="match status" value="1"/>
</dbReference>
<protein>
    <recommendedName>
        <fullName evidence="6">Major facilitator superfamily (MFS) profile domain-containing protein</fullName>
    </recommendedName>
</protein>
<evidence type="ECO:0000256" key="2">
    <source>
        <dbReference type="ARBA" id="ARBA00022692"/>
    </source>
</evidence>
<feature type="transmembrane region" description="Helical" evidence="5">
    <location>
        <begin position="345"/>
        <end position="369"/>
    </location>
</feature>
<dbReference type="GO" id="GO:0005886">
    <property type="term" value="C:plasma membrane"/>
    <property type="evidence" value="ECO:0007669"/>
    <property type="project" value="UniProtKB-SubCell"/>
</dbReference>
<dbReference type="InterPro" id="IPR011701">
    <property type="entry name" value="MFS"/>
</dbReference>
<accession>A0A0P6Y6C4</accession>
<evidence type="ECO:0000256" key="4">
    <source>
        <dbReference type="ARBA" id="ARBA00023136"/>
    </source>
</evidence>
<evidence type="ECO:0000313" key="7">
    <source>
        <dbReference type="EMBL" id="KPL80980.1"/>
    </source>
</evidence>
<dbReference type="Gene3D" id="1.20.1250.20">
    <property type="entry name" value="MFS general substrate transporter like domains"/>
    <property type="match status" value="1"/>
</dbReference>
<dbReference type="RefSeq" id="WP_075060909.1">
    <property type="nucleotide sequence ID" value="NZ_LGCL01000002.1"/>
</dbReference>
<feature type="transmembrane region" description="Helical" evidence="5">
    <location>
        <begin position="322"/>
        <end position="339"/>
    </location>
</feature>
<dbReference type="EMBL" id="LGCL01000002">
    <property type="protein sequence ID" value="KPL80980.1"/>
    <property type="molecule type" value="Genomic_DNA"/>
</dbReference>
<keyword evidence="4 5" id="KW-0472">Membrane</keyword>
<feature type="transmembrane region" description="Helical" evidence="5">
    <location>
        <begin position="291"/>
        <end position="310"/>
    </location>
</feature>
<feature type="transmembrane region" description="Helical" evidence="5">
    <location>
        <begin position="91"/>
        <end position="109"/>
    </location>
</feature>
<keyword evidence="8" id="KW-1185">Reference proteome</keyword>
<sequence>MNTIRAIFRSSTFVPQEYKSNFLHLYFDTGWYGILNGSILTFIAVYAAHLGASSFQIGLITSVPAIINLAFTIPTGAWLEKQHLGEAVFKSSVINRVFYLLFIPLPWLFAPEVEIWILILITLVMSIPGVALAIGFNAFFAEAVPLKYRGHVAGIRNAVFAVTTTLTTLLCGWMLEEIQFPLNYQILFGIGLFGSLLSSVHLKFIKSIEPSKPELIAARSVEEEKRITRIRMRGDVRTRINKLSQSFHFDLLSGRFFRVMFLVFLFHLFQYLPAPIFPIQMVNVLDFSDQWISVGMAVFYLAMFLGSTQLSQITSKIGNQAALGLGVGLMGAYPLLLLASKEAVYFISASFLGGLAWSLAGGTIINYLLERVPAEDRPAHFAWYNIFLNAAILVGSTLGGPISEMIGLPQSLLLFGAGRILAGLLILWKG</sequence>
<feature type="transmembrane region" description="Helical" evidence="5">
    <location>
        <begin position="29"/>
        <end position="49"/>
    </location>
</feature>
<evidence type="ECO:0000256" key="5">
    <source>
        <dbReference type="SAM" id="Phobius"/>
    </source>
</evidence>
<dbReference type="InterPro" id="IPR036259">
    <property type="entry name" value="MFS_trans_sf"/>
</dbReference>
<dbReference type="GO" id="GO:0022857">
    <property type="term" value="F:transmembrane transporter activity"/>
    <property type="evidence" value="ECO:0007669"/>
    <property type="project" value="InterPro"/>
</dbReference>
<reference evidence="7 8" key="1">
    <citation type="submission" date="2015-07" db="EMBL/GenBank/DDBJ databases">
        <title>Genome sequence of Ornatilinea apprima DSM 23815.</title>
        <authorList>
            <person name="Hemp J."/>
            <person name="Ward L.M."/>
            <person name="Pace L.A."/>
            <person name="Fischer W.W."/>
        </authorList>
    </citation>
    <scope>NUCLEOTIDE SEQUENCE [LARGE SCALE GENOMIC DNA]</scope>
    <source>
        <strain evidence="7 8">P3M-1</strain>
    </source>
</reference>
<gene>
    <name evidence="7" type="ORF">ADN00_00025</name>
</gene>
<name>A0A0P6Y6C4_9CHLR</name>